<protein>
    <submittedName>
        <fullName evidence="2">Uncharacterized protein</fullName>
    </submittedName>
</protein>
<gene>
    <name evidence="2" type="ORF">Q8A67_018272</name>
</gene>
<feature type="region of interest" description="Disordered" evidence="1">
    <location>
        <begin position="67"/>
        <end position="89"/>
    </location>
</feature>
<dbReference type="AlphaFoldDB" id="A0AA88PHB5"/>
<feature type="compositionally biased region" description="Polar residues" evidence="1">
    <location>
        <begin position="67"/>
        <end position="78"/>
    </location>
</feature>
<proteinExistence type="predicted"/>
<organism evidence="2 3">
    <name type="scientific">Cirrhinus molitorella</name>
    <name type="common">mud carp</name>
    <dbReference type="NCBI Taxonomy" id="172907"/>
    <lineage>
        <taxon>Eukaryota</taxon>
        <taxon>Metazoa</taxon>
        <taxon>Chordata</taxon>
        <taxon>Craniata</taxon>
        <taxon>Vertebrata</taxon>
        <taxon>Euteleostomi</taxon>
        <taxon>Actinopterygii</taxon>
        <taxon>Neopterygii</taxon>
        <taxon>Teleostei</taxon>
        <taxon>Ostariophysi</taxon>
        <taxon>Cypriniformes</taxon>
        <taxon>Cyprinidae</taxon>
        <taxon>Labeoninae</taxon>
        <taxon>Labeonini</taxon>
        <taxon>Cirrhinus</taxon>
    </lineage>
</organism>
<accession>A0AA88PHB5</accession>
<evidence type="ECO:0000313" key="2">
    <source>
        <dbReference type="EMBL" id="KAK2881004.1"/>
    </source>
</evidence>
<comment type="caution">
    <text evidence="2">The sequence shown here is derived from an EMBL/GenBank/DDBJ whole genome shotgun (WGS) entry which is preliminary data.</text>
</comment>
<name>A0AA88PHB5_9TELE</name>
<reference evidence="2" key="1">
    <citation type="submission" date="2023-08" db="EMBL/GenBank/DDBJ databases">
        <title>Chromosome-level Genome Assembly of mud carp (Cirrhinus molitorella).</title>
        <authorList>
            <person name="Liu H."/>
        </authorList>
    </citation>
    <scope>NUCLEOTIDE SEQUENCE</scope>
    <source>
        <strain evidence="2">Prfri</strain>
        <tissue evidence="2">Muscle</tissue>
    </source>
</reference>
<evidence type="ECO:0000256" key="1">
    <source>
        <dbReference type="SAM" id="MobiDB-lite"/>
    </source>
</evidence>
<sequence>MQLTGAEMAVGDKMAVGSSAVRASGPGRLSSAKLPQQGLHACNFSRSSAILAFKLIAEVDLSSQQFKAESRQPASVQQRRADIFSGTDA</sequence>
<dbReference type="EMBL" id="JAUYZG010000018">
    <property type="protein sequence ID" value="KAK2881004.1"/>
    <property type="molecule type" value="Genomic_DNA"/>
</dbReference>
<evidence type="ECO:0000313" key="3">
    <source>
        <dbReference type="Proteomes" id="UP001187343"/>
    </source>
</evidence>
<dbReference type="Proteomes" id="UP001187343">
    <property type="component" value="Unassembled WGS sequence"/>
</dbReference>
<keyword evidence="3" id="KW-1185">Reference proteome</keyword>